<evidence type="ECO:0000256" key="1">
    <source>
        <dbReference type="SAM" id="MobiDB-lite"/>
    </source>
</evidence>
<protein>
    <submittedName>
        <fullName evidence="2">Uncharacterized protein</fullName>
    </submittedName>
</protein>
<name>A0A238KFT4_9RHOB</name>
<dbReference type="EMBL" id="FXYH01000007">
    <property type="protein sequence ID" value="SMX41487.1"/>
    <property type="molecule type" value="Genomic_DNA"/>
</dbReference>
<evidence type="ECO:0000313" key="2">
    <source>
        <dbReference type="EMBL" id="SMX41487.1"/>
    </source>
</evidence>
<evidence type="ECO:0000313" key="3">
    <source>
        <dbReference type="Proteomes" id="UP000220836"/>
    </source>
</evidence>
<reference evidence="2 3" key="1">
    <citation type="submission" date="2017-05" db="EMBL/GenBank/DDBJ databases">
        <authorList>
            <person name="Song R."/>
            <person name="Chenine A.L."/>
            <person name="Ruprecht R.M."/>
        </authorList>
    </citation>
    <scope>NUCLEOTIDE SEQUENCE [LARGE SCALE GENOMIC DNA]</scope>
    <source>
        <strain evidence="2 3">CECT 8663</strain>
    </source>
</reference>
<proteinExistence type="predicted"/>
<gene>
    <name evidence="2" type="ORF">PEV8663_02289</name>
</gene>
<dbReference type="Proteomes" id="UP000220836">
    <property type="component" value="Unassembled WGS sequence"/>
</dbReference>
<dbReference type="AlphaFoldDB" id="A0A238KFT4"/>
<dbReference type="OrthoDB" id="8255030at2"/>
<feature type="region of interest" description="Disordered" evidence="1">
    <location>
        <begin position="66"/>
        <end position="85"/>
    </location>
</feature>
<keyword evidence="3" id="KW-1185">Reference proteome</keyword>
<organism evidence="2 3">
    <name type="scientific">Pelagimonas varians</name>
    <dbReference type="NCBI Taxonomy" id="696760"/>
    <lineage>
        <taxon>Bacteria</taxon>
        <taxon>Pseudomonadati</taxon>
        <taxon>Pseudomonadota</taxon>
        <taxon>Alphaproteobacteria</taxon>
        <taxon>Rhodobacterales</taxon>
        <taxon>Roseobacteraceae</taxon>
        <taxon>Pelagimonas</taxon>
    </lineage>
</organism>
<accession>A0A238KFT4</accession>
<sequence>MKRDIDPNKLREALSVAAQLVARDGEMFLPVFERIEAEVAALDRRSTSLERARALGRCAATTTHGIQNAIKDNAARRPSKAPPSP</sequence>